<dbReference type="InterPro" id="IPR039895">
    <property type="entry name" value="COBL-like"/>
</dbReference>
<name>Q4S314_TETNG</name>
<feature type="compositionally biased region" description="Low complexity" evidence="1">
    <location>
        <begin position="501"/>
        <end position="514"/>
    </location>
</feature>
<protein>
    <submittedName>
        <fullName evidence="3">(spotted green pufferfish) hypothetical protein</fullName>
    </submittedName>
</protein>
<organism evidence="3">
    <name type="scientific">Tetraodon nigroviridis</name>
    <name type="common">Spotted green pufferfish</name>
    <name type="synonym">Chelonodon nigroviridis</name>
    <dbReference type="NCBI Taxonomy" id="99883"/>
    <lineage>
        <taxon>Eukaryota</taxon>
        <taxon>Metazoa</taxon>
        <taxon>Chordata</taxon>
        <taxon>Craniata</taxon>
        <taxon>Vertebrata</taxon>
        <taxon>Euteleostomi</taxon>
        <taxon>Actinopterygii</taxon>
        <taxon>Neopterygii</taxon>
        <taxon>Teleostei</taxon>
        <taxon>Neoteleostei</taxon>
        <taxon>Acanthomorphata</taxon>
        <taxon>Eupercaria</taxon>
        <taxon>Tetraodontiformes</taxon>
        <taxon>Tetradontoidea</taxon>
        <taxon>Tetraodontidae</taxon>
        <taxon>Tetraodon</taxon>
    </lineage>
</organism>
<feature type="region of interest" description="Disordered" evidence="1">
    <location>
        <begin position="168"/>
        <end position="262"/>
    </location>
</feature>
<feature type="compositionally biased region" description="Acidic residues" evidence="1">
    <location>
        <begin position="449"/>
        <end position="471"/>
    </location>
</feature>
<dbReference type="KEGG" id="tng:GSTEN00024838G001"/>
<accession>Q4S314</accession>
<feature type="region of interest" description="Disordered" evidence="1">
    <location>
        <begin position="314"/>
        <end position="537"/>
    </location>
</feature>
<comment type="caution">
    <text evidence="3">The sequence shown here is derived from an EMBL/GenBank/DDBJ whole genome shotgun (WGS) entry which is preliminary data.</text>
</comment>
<evidence type="ECO:0000259" key="2">
    <source>
        <dbReference type="Pfam" id="PF09469"/>
    </source>
</evidence>
<reference evidence="3" key="2">
    <citation type="submission" date="2004-02" db="EMBL/GenBank/DDBJ databases">
        <authorList>
            <consortium name="Genoscope"/>
            <consortium name="Whitehead Institute Centre for Genome Research"/>
        </authorList>
    </citation>
    <scope>NUCLEOTIDE SEQUENCE</scope>
</reference>
<dbReference type="HOGENOM" id="CLU_045340_2_0_1"/>
<dbReference type="Pfam" id="PF09469">
    <property type="entry name" value="Cobl"/>
    <property type="match status" value="1"/>
</dbReference>
<dbReference type="PANTHER" id="PTHR21557">
    <property type="entry name" value="CORDON-BLEU"/>
    <property type="match status" value="1"/>
</dbReference>
<proteinExistence type="predicted"/>
<evidence type="ECO:0000256" key="1">
    <source>
        <dbReference type="SAM" id="MobiDB-lite"/>
    </source>
</evidence>
<feature type="compositionally biased region" description="Acidic residues" evidence="1">
    <location>
        <begin position="335"/>
        <end position="354"/>
    </location>
</feature>
<feature type="domain" description="Cordon-bleu ubiquitin-like" evidence="2">
    <location>
        <begin position="93"/>
        <end position="173"/>
    </location>
</feature>
<dbReference type="Gene3D" id="3.10.20.90">
    <property type="entry name" value="Phosphatidylinositol 3-kinase Catalytic Subunit, Chain A, domain 1"/>
    <property type="match status" value="1"/>
</dbReference>
<feature type="compositionally biased region" description="Basic and acidic residues" evidence="1">
    <location>
        <begin position="168"/>
        <end position="193"/>
    </location>
</feature>
<dbReference type="EMBL" id="CAAE01014756">
    <property type="protein sequence ID" value="CAG04968.1"/>
    <property type="molecule type" value="Genomic_DNA"/>
</dbReference>
<dbReference type="AlphaFoldDB" id="Q4S314"/>
<evidence type="ECO:0000313" key="3">
    <source>
        <dbReference type="EMBL" id="CAG04968.1"/>
    </source>
</evidence>
<dbReference type="OrthoDB" id="8882621at2759"/>
<feature type="compositionally biased region" description="Low complexity" evidence="1">
    <location>
        <begin position="439"/>
        <end position="448"/>
    </location>
</feature>
<dbReference type="GO" id="GO:0003785">
    <property type="term" value="F:actin monomer binding"/>
    <property type="evidence" value="ECO:0007669"/>
    <property type="project" value="InterPro"/>
</dbReference>
<gene>
    <name evidence="3" type="ORF">GSTENG00024838001</name>
</gene>
<reference evidence="3" key="1">
    <citation type="journal article" date="2004" name="Nature">
        <title>Genome duplication in the teleost fish Tetraodon nigroviridis reveals the early vertebrate proto-karyotype.</title>
        <authorList>
            <person name="Jaillon O."/>
            <person name="Aury J.-M."/>
            <person name="Brunet F."/>
            <person name="Petit J.-L."/>
            <person name="Stange-Thomann N."/>
            <person name="Mauceli E."/>
            <person name="Bouneau L."/>
            <person name="Fischer C."/>
            <person name="Ozouf-Costaz C."/>
            <person name="Bernot A."/>
            <person name="Nicaud S."/>
            <person name="Jaffe D."/>
            <person name="Fisher S."/>
            <person name="Lutfalla G."/>
            <person name="Dossat C."/>
            <person name="Segurens B."/>
            <person name="Dasilva C."/>
            <person name="Salanoubat M."/>
            <person name="Levy M."/>
            <person name="Boudet N."/>
            <person name="Castellano S."/>
            <person name="Anthouard V."/>
            <person name="Jubin C."/>
            <person name="Castelli V."/>
            <person name="Katinka M."/>
            <person name="Vacherie B."/>
            <person name="Biemont C."/>
            <person name="Skalli Z."/>
            <person name="Cattolico L."/>
            <person name="Poulain J."/>
            <person name="De Berardinis V."/>
            <person name="Cruaud C."/>
            <person name="Duprat S."/>
            <person name="Brottier P."/>
            <person name="Coutanceau J.-P."/>
            <person name="Gouzy J."/>
            <person name="Parra G."/>
            <person name="Lardier G."/>
            <person name="Chapple C."/>
            <person name="McKernan K.J."/>
            <person name="McEwan P."/>
            <person name="Bosak S."/>
            <person name="Kellis M."/>
            <person name="Volff J.-N."/>
            <person name="Guigo R."/>
            <person name="Zody M.C."/>
            <person name="Mesirov J."/>
            <person name="Lindblad-Toh K."/>
            <person name="Birren B."/>
            <person name="Nusbaum C."/>
            <person name="Kahn D."/>
            <person name="Robinson-Rechavi M."/>
            <person name="Laudet V."/>
            <person name="Schachter V."/>
            <person name="Quetier F."/>
            <person name="Saurin W."/>
            <person name="Scarpelli C."/>
            <person name="Wincker P."/>
            <person name="Lander E.S."/>
            <person name="Weissenbach J."/>
            <person name="Roest Crollius H."/>
        </authorList>
    </citation>
    <scope>NUCLEOTIDE SEQUENCE [LARGE SCALE GENOMIC DNA]</scope>
</reference>
<dbReference type="PANTHER" id="PTHR21557:SF2">
    <property type="entry name" value="CORDON-BLEU PROTEIN-LIKE 1"/>
    <property type="match status" value="1"/>
</dbReference>
<feature type="compositionally biased region" description="Acidic residues" evidence="1">
    <location>
        <begin position="388"/>
        <end position="397"/>
    </location>
</feature>
<dbReference type="InterPro" id="IPR019025">
    <property type="entry name" value="Cordon-bleu_ubiquitin_domain"/>
</dbReference>
<sequence>MEEQVNPLERDHALAVVLPGGLEKNATVHGSKPVMDVLVTLCASYHLNPSDYTVEVFSANKNNISFKPNSPIGSLEAEKIVLKPKSVEEKIRRPYMPEASVRLLVNYNRAHKTVVRVSPTVPLEMLLPAICDKCEFGVQTTVLLRDPGSDQPLDTSRTLNELGLRELFAKDTDAREPEDLERQDRAPEAELPKVGKKPKKNTGFLSLFRKGKKKPEMEGALSAPVSPSLDSLSTLEEHLESDESVSTNLTPPPPRSSPEPRHLRLSFSSTLSSLHEMVDPYLPSFGGKDWSDARSALAKVLTSSVSRGALVRRLKNSAAVPSKPTGPDPVVLDQIEVEDEPVVEGAPESEEEPLALEACSQDDPGPDSLPSRPPSPHSESQVCPDSPPTEEEEEEGGPEVTPEVGPARSAECGAVEAVTEEQIGSAGQREGPQSPTQSGGTDEGAPGPDADDTDAEAVDDEAADEAVEEDAFPPPPSPVFFTEDANILEEVEEAPRASCLPSSSQPSSPTSTGPDGAPGQDPQLLEPTPEPLKKAEVGASRCLSGVFTLDPDAELVRDPLNPTNVASALRNERNNMSALRHTLLAGKQTEYHFTLS</sequence>